<organism evidence="3 4">
    <name type="scientific">Xanthocytophaga agilis</name>
    <dbReference type="NCBI Taxonomy" id="3048010"/>
    <lineage>
        <taxon>Bacteria</taxon>
        <taxon>Pseudomonadati</taxon>
        <taxon>Bacteroidota</taxon>
        <taxon>Cytophagia</taxon>
        <taxon>Cytophagales</taxon>
        <taxon>Rhodocytophagaceae</taxon>
        <taxon>Xanthocytophaga</taxon>
    </lineage>
</organism>
<keyword evidence="4" id="KW-1185">Reference proteome</keyword>
<dbReference type="EMBL" id="JASJOU010000008">
    <property type="protein sequence ID" value="MDJ1503572.1"/>
    <property type="molecule type" value="Genomic_DNA"/>
</dbReference>
<accession>A0AAE3RA45</accession>
<comment type="caution">
    <text evidence="3">The sequence shown here is derived from an EMBL/GenBank/DDBJ whole genome shotgun (WGS) entry which is preliminary data.</text>
</comment>
<sequence>MKKTYLFISILIVSLSSHAQESFLFDNPSFEGPPKSDLPPSGWSNCGSKSTVDTQPSFWGVETKPSEGKTYISMVCREDGSSEMASQYLYHSLEANIAYSFSVDLAYSFGWSGDPHYPALFRVWGGDAQCESRELLWQSSQAIDHPEWRRYTIHLNPQQRHQRLIFETYFAKNTFYWGRILVDNLSPLYFADLLPERMSFCYGDSLVINPALEGDSYQWQDGYSGKEYVVRNAGIYTVEIMKDGQIFKDITNVYIEECADRFYIPNVITPNEDNKNDQFEFKGIDTMNWHLVIVNQWGQKIYEDFDYKQNWKAEGTPSGIYYYVLEKSGYKPLRGWLQVIHQ</sequence>
<feature type="compositionally biased region" description="Polar residues" evidence="1">
    <location>
        <begin position="42"/>
        <end position="57"/>
    </location>
</feature>
<evidence type="ECO:0000256" key="2">
    <source>
        <dbReference type="SAM" id="SignalP"/>
    </source>
</evidence>
<evidence type="ECO:0000256" key="1">
    <source>
        <dbReference type="SAM" id="MobiDB-lite"/>
    </source>
</evidence>
<protein>
    <submittedName>
        <fullName evidence="3">Gliding motility-associated C-terminal domain-containing protein</fullName>
    </submittedName>
</protein>
<evidence type="ECO:0000313" key="3">
    <source>
        <dbReference type="EMBL" id="MDJ1503572.1"/>
    </source>
</evidence>
<dbReference type="Pfam" id="PF13585">
    <property type="entry name" value="CHU_C"/>
    <property type="match status" value="1"/>
</dbReference>
<dbReference type="AlphaFoldDB" id="A0AAE3RA45"/>
<gene>
    <name evidence="3" type="ORF">QNI22_23090</name>
</gene>
<reference evidence="3" key="1">
    <citation type="submission" date="2023-05" db="EMBL/GenBank/DDBJ databases">
        <authorList>
            <person name="Zhang X."/>
        </authorList>
    </citation>
    <scope>NUCLEOTIDE SEQUENCE</scope>
    <source>
        <strain evidence="3">BD1B2-1</strain>
    </source>
</reference>
<evidence type="ECO:0000313" key="4">
    <source>
        <dbReference type="Proteomes" id="UP001232063"/>
    </source>
</evidence>
<dbReference type="RefSeq" id="WP_314514188.1">
    <property type="nucleotide sequence ID" value="NZ_JASJOU010000008.1"/>
</dbReference>
<name>A0AAE3RA45_9BACT</name>
<feature type="region of interest" description="Disordered" evidence="1">
    <location>
        <begin position="34"/>
        <end position="58"/>
    </location>
</feature>
<feature type="signal peptide" evidence="2">
    <location>
        <begin position="1"/>
        <end position="19"/>
    </location>
</feature>
<dbReference type="Proteomes" id="UP001232063">
    <property type="component" value="Unassembled WGS sequence"/>
</dbReference>
<feature type="chain" id="PRO_5042157820" evidence="2">
    <location>
        <begin position="20"/>
        <end position="342"/>
    </location>
</feature>
<proteinExistence type="predicted"/>
<keyword evidence="2" id="KW-0732">Signal</keyword>